<comment type="similarity">
    <text evidence="1">Belongs to the multi antimicrobial extrusion (MATE) (TC 2.A.66.1) family.</text>
</comment>
<dbReference type="InterPro" id="IPR002528">
    <property type="entry name" value="MATE_fam"/>
</dbReference>
<evidence type="ECO:0000313" key="4">
    <source>
        <dbReference type="Proteomes" id="UP000030645"/>
    </source>
</evidence>
<proteinExistence type="inferred from homology"/>
<protein>
    <submittedName>
        <fullName evidence="3">MATE efflux family protein DTX1</fullName>
    </submittedName>
</protein>
<evidence type="ECO:0000256" key="1">
    <source>
        <dbReference type="ARBA" id="ARBA00010199"/>
    </source>
</evidence>
<dbReference type="GO" id="GO:0015297">
    <property type="term" value="F:antiporter activity"/>
    <property type="evidence" value="ECO:0007669"/>
    <property type="project" value="InterPro"/>
</dbReference>
<sequence>MNNIIVEDYICLGITFANVTGFSFLSGLSGAMEPICGQAHGAKNVKLLHKTLLMVTLLLFLVSIPIDKILIRFSQQEHNAIVAKNYLF</sequence>
<dbReference type="GO" id="GO:0042910">
    <property type="term" value="F:xenobiotic transmembrane transporter activity"/>
    <property type="evidence" value="ECO:0007669"/>
    <property type="project" value="InterPro"/>
</dbReference>
<reference evidence="4" key="1">
    <citation type="submission" date="2013-01" db="EMBL/GenBank/DDBJ databases">
        <title>Draft Genome Sequence of a Mulberry Tree, Morus notabilis C.K. Schneid.</title>
        <authorList>
            <person name="He N."/>
            <person name="Zhao S."/>
        </authorList>
    </citation>
    <scope>NUCLEOTIDE SEQUENCE</scope>
</reference>
<dbReference type="eggNOG" id="KOG1347">
    <property type="taxonomic scope" value="Eukaryota"/>
</dbReference>
<evidence type="ECO:0000256" key="2">
    <source>
        <dbReference type="SAM" id="Phobius"/>
    </source>
</evidence>
<accession>W9RYL7</accession>
<organism evidence="3 4">
    <name type="scientific">Morus notabilis</name>
    <dbReference type="NCBI Taxonomy" id="981085"/>
    <lineage>
        <taxon>Eukaryota</taxon>
        <taxon>Viridiplantae</taxon>
        <taxon>Streptophyta</taxon>
        <taxon>Embryophyta</taxon>
        <taxon>Tracheophyta</taxon>
        <taxon>Spermatophyta</taxon>
        <taxon>Magnoliopsida</taxon>
        <taxon>eudicotyledons</taxon>
        <taxon>Gunneridae</taxon>
        <taxon>Pentapetalae</taxon>
        <taxon>rosids</taxon>
        <taxon>fabids</taxon>
        <taxon>Rosales</taxon>
        <taxon>Moraceae</taxon>
        <taxon>Moreae</taxon>
        <taxon>Morus</taxon>
    </lineage>
</organism>
<feature type="transmembrane region" description="Helical" evidence="2">
    <location>
        <begin position="47"/>
        <end position="66"/>
    </location>
</feature>
<feature type="transmembrane region" description="Helical" evidence="2">
    <location>
        <begin position="9"/>
        <end position="27"/>
    </location>
</feature>
<dbReference type="Pfam" id="PF01554">
    <property type="entry name" value="MatE"/>
    <property type="match status" value="1"/>
</dbReference>
<gene>
    <name evidence="3" type="ORF">L484_023192</name>
</gene>
<dbReference type="EMBL" id="KE345823">
    <property type="protein sequence ID" value="EXC17837.1"/>
    <property type="molecule type" value="Genomic_DNA"/>
</dbReference>
<keyword evidence="2" id="KW-0472">Membrane</keyword>
<name>W9RYL7_9ROSA</name>
<keyword evidence="4" id="KW-1185">Reference proteome</keyword>
<keyword evidence="2" id="KW-1133">Transmembrane helix</keyword>
<keyword evidence="2" id="KW-0812">Transmembrane</keyword>
<dbReference type="PANTHER" id="PTHR11206">
    <property type="entry name" value="MULTIDRUG RESISTANCE PROTEIN"/>
    <property type="match status" value="1"/>
</dbReference>
<dbReference type="GO" id="GO:0016020">
    <property type="term" value="C:membrane"/>
    <property type="evidence" value="ECO:0007669"/>
    <property type="project" value="InterPro"/>
</dbReference>
<dbReference type="STRING" id="981085.W9RYL7"/>
<evidence type="ECO:0000313" key="3">
    <source>
        <dbReference type="EMBL" id="EXC17837.1"/>
    </source>
</evidence>
<dbReference type="AlphaFoldDB" id="W9RYL7"/>
<dbReference type="Proteomes" id="UP000030645">
    <property type="component" value="Unassembled WGS sequence"/>
</dbReference>